<reference evidence="1 2" key="1">
    <citation type="submission" date="2020-08" db="EMBL/GenBank/DDBJ databases">
        <title>Sequencing the genomes of 1000 actinobacteria strains.</title>
        <authorList>
            <person name="Klenk H.-P."/>
        </authorList>
    </citation>
    <scope>NUCLEOTIDE SEQUENCE [LARGE SCALE GENOMIC DNA]</scope>
    <source>
        <strain evidence="1 2">DSM 20419</strain>
    </source>
</reference>
<dbReference type="Proteomes" id="UP000545286">
    <property type="component" value="Unassembled WGS sequence"/>
</dbReference>
<sequence>MRQVPLDIAASAKRFVEDGGDPEEIRAALIETLPVGSTS</sequence>
<organism evidence="1 2">
    <name type="scientific">Pseudoclavibacter helvolus</name>
    <dbReference type="NCBI Taxonomy" id="255205"/>
    <lineage>
        <taxon>Bacteria</taxon>
        <taxon>Bacillati</taxon>
        <taxon>Actinomycetota</taxon>
        <taxon>Actinomycetes</taxon>
        <taxon>Micrococcales</taxon>
        <taxon>Microbacteriaceae</taxon>
        <taxon>Pseudoclavibacter</taxon>
    </lineage>
</organism>
<gene>
    <name evidence="1" type="ORF">FHX72_000887</name>
</gene>
<evidence type="ECO:0000313" key="1">
    <source>
        <dbReference type="EMBL" id="MBB2956775.1"/>
    </source>
</evidence>
<accession>A0A7W4ULR1</accession>
<keyword evidence="2" id="KW-1185">Reference proteome</keyword>
<name>A0A7W4ULR1_9MICO</name>
<dbReference type="AlphaFoldDB" id="A0A7W4ULR1"/>
<evidence type="ECO:0000313" key="2">
    <source>
        <dbReference type="Proteomes" id="UP000545286"/>
    </source>
</evidence>
<proteinExistence type="predicted"/>
<comment type="caution">
    <text evidence="1">The sequence shown here is derived from an EMBL/GenBank/DDBJ whole genome shotgun (WGS) entry which is preliminary data.</text>
</comment>
<dbReference type="EMBL" id="JACHWJ010000001">
    <property type="protein sequence ID" value="MBB2956775.1"/>
    <property type="molecule type" value="Genomic_DNA"/>
</dbReference>
<protein>
    <submittedName>
        <fullName evidence="1">Uncharacterized protein</fullName>
    </submittedName>
</protein>